<keyword evidence="5" id="KW-0560">Oxidoreductase</keyword>
<evidence type="ECO:0000256" key="4">
    <source>
        <dbReference type="ARBA" id="ARBA00022964"/>
    </source>
</evidence>
<keyword evidence="3" id="KW-0479">Metal-binding</keyword>
<evidence type="ECO:0000256" key="1">
    <source>
        <dbReference type="ARBA" id="ARBA00001954"/>
    </source>
</evidence>
<dbReference type="GO" id="GO:0016706">
    <property type="term" value="F:2-oxoglutarate-dependent dioxygenase activity"/>
    <property type="evidence" value="ECO:0007669"/>
    <property type="project" value="TreeGrafter"/>
</dbReference>
<comment type="cofactor">
    <cofactor evidence="1">
        <name>Fe(2+)</name>
        <dbReference type="ChEBI" id="CHEBI:29033"/>
    </cofactor>
</comment>
<feature type="domain" description="TauD/TfdA-like" evidence="7">
    <location>
        <begin position="78"/>
        <end position="353"/>
    </location>
</feature>
<dbReference type="Proteomes" id="UP000664132">
    <property type="component" value="Unassembled WGS sequence"/>
</dbReference>
<dbReference type="SUPFAM" id="SSF51197">
    <property type="entry name" value="Clavaminate synthase-like"/>
    <property type="match status" value="1"/>
</dbReference>
<comment type="similarity">
    <text evidence="2">Belongs to the TfdA dioxygenase family.</text>
</comment>
<dbReference type="GO" id="GO:0046872">
    <property type="term" value="F:metal ion binding"/>
    <property type="evidence" value="ECO:0007669"/>
    <property type="project" value="UniProtKB-KW"/>
</dbReference>
<evidence type="ECO:0000256" key="3">
    <source>
        <dbReference type="ARBA" id="ARBA00022723"/>
    </source>
</evidence>
<dbReference type="InterPro" id="IPR042098">
    <property type="entry name" value="TauD-like_sf"/>
</dbReference>
<organism evidence="8 9">
    <name type="scientific">Cadophora malorum</name>
    <dbReference type="NCBI Taxonomy" id="108018"/>
    <lineage>
        <taxon>Eukaryota</taxon>
        <taxon>Fungi</taxon>
        <taxon>Dikarya</taxon>
        <taxon>Ascomycota</taxon>
        <taxon>Pezizomycotina</taxon>
        <taxon>Leotiomycetes</taxon>
        <taxon>Helotiales</taxon>
        <taxon>Ploettnerulaceae</taxon>
        <taxon>Cadophora</taxon>
    </lineage>
</organism>
<gene>
    <name evidence="8" type="ORF">IFR04_014835</name>
</gene>
<evidence type="ECO:0000256" key="2">
    <source>
        <dbReference type="ARBA" id="ARBA00005896"/>
    </source>
</evidence>
<evidence type="ECO:0000313" key="8">
    <source>
        <dbReference type="EMBL" id="KAG4412018.1"/>
    </source>
</evidence>
<keyword evidence="4" id="KW-0223">Dioxygenase</keyword>
<keyword evidence="6" id="KW-0408">Iron</keyword>
<evidence type="ECO:0000259" key="7">
    <source>
        <dbReference type="Pfam" id="PF02668"/>
    </source>
</evidence>
<reference evidence="8" key="1">
    <citation type="submission" date="2021-02" db="EMBL/GenBank/DDBJ databases">
        <title>Genome sequence Cadophora malorum strain M34.</title>
        <authorList>
            <person name="Stefanovic E."/>
            <person name="Vu D."/>
            <person name="Scully C."/>
            <person name="Dijksterhuis J."/>
            <person name="Roader J."/>
            <person name="Houbraken J."/>
        </authorList>
    </citation>
    <scope>NUCLEOTIDE SEQUENCE</scope>
    <source>
        <strain evidence="8">M34</strain>
    </source>
</reference>
<dbReference type="InterPro" id="IPR051323">
    <property type="entry name" value="AtsK-like"/>
</dbReference>
<dbReference type="GO" id="GO:0005737">
    <property type="term" value="C:cytoplasm"/>
    <property type="evidence" value="ECO:0007669"/>
    <property type="project" value="TreeGrafter"/>
</dbReference>
<evidence type="ECO:0000256" key="5">
    <source>
        <dbReference type="ARBA" id="ARBA00023002"/>
    </source>
</evidence>
<dbReference type="PANTHER" id="PTHR30468">
    <property type="entry name" value="ALPHA-KETOGLUTARATE-DEPENDENT SULFONATE DIOXYGENASE"/>
    <property type="match status" value="1"/>
</dbReference>
<keyword evidence="9" id="KW-1185">Reference proteome</keyword>
<evidence type="ECO:0000313" key="9">
    <source>
        <dbReference type="Proteomes" id="UP000664132"/>
    </source>
</evidence>
<dbReference type="EMBL" id="JAFJYH010000416">
    <property type="protein sequence ID" value="KAG4412018.1"/>
    <property type="molecule type" value="Genomic_DNA"/>
</dbReference>
<dbReference type="InterPro" id="IPR003819">
    <property type="entry name" value="TauD/TfdA-like"/>
</dbReference>
<evidence type="ECO:0000256" key="6">
    <source>
        <dbReference type="ARBA" id="ARBA00023004"/>
    </source>
</evidence>
<accession>A0A8H7W4J4</accession>
<dbReference type="OrthoDB" id="10257314at2759"/>
<dbReference type="AlphaFoldDB" id="A0A8H7W4J4"/>
<dbReference type="PANTHER" id="PTHR30468:SF10">
    <property type="entry name" value="TAUD_TFDA-LIKE DOMAIN-CONTAINING PROTEIN"/>
    <property type="match status" value="1"/>
</dbReference>
<proteinExistence type="inferred from homology"/>
<dbReference type="Gene3D" id="3.60.130.10">
    <property type="entry name" value="Clavaminate synthase-like"/>
    <property type="match status" value="1"/>
</dbReference>
<dbReference type="Pfam" id="PF02668">
    <property type="entry name" value="TauD"/>
    <property type="match status" value="1"/>
</dbReference>
<protein>
    <recommendedName>
        <fullName evidence="7">TauD/TfdA-like domain-containing protein</fullName>
    </recommendedName>
</protein>
<name>A0A8H7W4J4_9HELO</name>
<comment type="caution">
    <text evidence="8">The sequence shown here is derived from an EMBL/GenBank/DDBJ whole genome shotgun (WGS) entry which is preliminary data.</text>
</comment>
<sequence>MAPFADPIPVDYHLPPVPKVIPDIDPNSSEFKTRNTAPLKKTGVLDSAFEFEDVTPVIGRGYPKARIVEDILGAENADELIRDIAITISERGVVFFRAQESLTDDLQKELILRLGSLSGRPLTSTVHIHPTLNNTNEFGVKDAEISTISSARRKKSYFTPERPSLRKNTRGTEASWHSDIQFEEVPADYTSLRIVQLPENGGDTLWASGYDLYDRFSPPYQKLFDTLTATYSGEGFLKAVASGRARLYSSARGSPLNTGSHLSAVHPLVRTNPVTGWKSIFAVGNFPKYINELDPEESEDLLRKFYCVILENHDLQVRFKWRKVGDIAIWDNRSAFHSATFDYEGLGERAGHRVVGIGEKPYFDPNSKSKKQALAEEAAAAATIATKEE</sequence>